<dbReference type="Proteomes" id="UP000480684">
    <property type="component" value="Unassembled WGS sequence"/>
</dbReference>
<keyword evidence="1" id="KW-1133">Transmembrane helix</keyword>
<dbReference type="EMBL" id="JAAIYP010000026">
    <property type="protein sequence ID" value="NFV79230.1"/>
    <property type="molecule type" value="Genomic_DNA"/>
</dbReference>
<evidence type="ECO:0000313" key="2">
    <source>
        <dbReference type="EMBL" id="NFV79230.1"/>
    </source>
</evidence>
<organism evidence="2 3">
    <name type="scientific">Magnetospirillum aberrantis SpK</name>
    <dbReference type="NCBI Taxonomy" id="908842"/>
    <lineage>
        <taxon>Bacteria</taxon>
        <taxon>Pseudomonadati</taxon>
        <taxon>Pseudomonadota</taxon>
        <taxon>Alphaproteobacteria</taxon>
        <taxon>Rhodospirillales</taxon>
        <taxon>Rhodospirillaceae</taxon>
        <taxon>Magnetospirillum</taxon>
    </lineage>
</organism>
<gene>
    <name evidence="2" type="ORF">G4223_03800</name>
</gene>
<protein>
    <submittedName>
        <fullName evidence="2">DUF485 domain-containing protein</fullName>
    </submittedName>
</protein>
<reference evidence="2 3" key="1">
    <citation type="submission" date="2020-02" db="EMBL/GenBank/DDBJ databases">
        <authorList>
            <person name="Dziuba M."/>
            <person name="Kuznetsov B."/>
            <person name="Mardanov A."/>
            <person name="Ravin N."/>
            <person name="Grouzdev D."/>
        </authorList>
    </citation>
    <scope>NUCLEOTIDE SEQUENCE [LARGE SCALE GENOMIC DNA]</scope>
    <source>
        <strain evidence="2 3">SpK</strain>
    </source>
</reference>
<keyword evidence="3" id="KW-1185">Reference proteome</keyword>
<evidence type="ECO:0000256" key="1">
    <source>
        <dbReference type="SAM" id="Phobius"/>
    </source>
</evidence>
<dbReference type="InterPro" id="IPR007436">
    <property type="entry name" value="DUF485"/>
</dbReference>
<evidence type="ECO:0000313" key="3">
    <source>
        <dbReference type="Proteomes" id="UP000480684"/>
    </source>
</evidence>
<dbReference type="InterPro" id="IPR052959">
    <property type="entry name" value="Inner_membrane_assoc"/>
</dbReference>
<feature type="transmembrane region" description="Helical" evidence="1">
    <location>
        <begin position="60"/>
        <end position="82"/>
    </location>
</feature>
<dbReference type="PANTHER" id="PTHR38598:SF1">
    <property type="entry name" value="INNER MEMBRANE PROTEIN YJCH"/>
    <property type="match status" value="1"/>
</dbReference>
<dbReference type="PANTHER" id="PTHR38598">
    <property type="entry name" value="INNER MEMBRANE PROTEIN YJCH"/>
    <property type="match status" value="1"/>
</dbReference>
<accession>A0A7C9UUT9</accession>
<proteinExistence type="predicted"/>
<dbReference type="Pfam" id="PF04341">
    <property type="entry name" value="DUF485"/>
    <property type="match status" value="1"/>
</dbReference>
<keyword evidence="1" id="KW-0472">Membrane</keyword>
<dbReference type="RefSeq" id="WP_163675236.1">
    <property type="nucleotide sequence ID" value="NZ_JAAIYP010000026.1"/>
</dbReference>
<sequence>MSKLTYERIRANPKFKELVTKRTRMSWLFAAVVLGAYYGFVSLVAFAPQVLHMPLSSGRTTWGVVLGFGIVVLSWVLTALYVRRANTQLDTLNNEILRESL</sequence>
<dbReference type="GO" id="GO:0005886">
    <property type="term" value="C:plasma membrane"/>
    <property type="evidence" value="ECO:0007669"/>
    <property type="project" value="TreeGrafter"/>
</dbReference>
<keyword evidence="1" id="KW-0812">Transmembrane</keyword>
<comment type="caution">
    <text evidence="2">The sequence shown here is derived from an EMBL/GenBank/DDBJ whole genome shotgun (WGS) entry which is preliminary data.</text>
</comment>
<feature type="transmembrane region" description="Helical" evidence="1">
    <location>
        <begin position="26"/>
        <end position="48"/>
    </location>
</feature>
<name>A0A7C9UUT9_9PROT</name>
<dbReference type="AlphaFoldDB" id="A0A7C9UUT9"/>